<dbReference type="InterPro" id="IPR019734">
    <property type="entry name" value="TPR_rpt"/>
</dbReference>
<gene>
    <name evidence="1" type="ORF">GLE_5152</name>
</gene>
<sequence>MYESILDALRRGAAAEAIAAAEQLAGEHPNDATAHRLHAAALRLGGERDAAVAALDRAIGLAPEEAQLHLERAGALLDGRQLDEAQAALARAIGLDPNQFPAYIVKAQLALLRGDLDEAERLGRTAARIAPEHPRVGAVVGMLALRRGDAERALAVLSQAAAVAPDDPQVLHALGFAYLAKDHLAFAEQCFARLDELNPAQPTLQLLIADLLRRQSRFQEAAERIAPLADRDGADFGVRRWAAELELDAGRNERALQLAQGLFAEHPDDPRTLDASMEAWRRAGAFDAARQALETALAAHAQAPHLWRARLALEPFADDSALAVIERWREAMPEHLAALEARAAVHDHRGEHEQAEAIAQRIVELSPGDTNAEMRIVHGLTERDPDAAAERIERLIGMAADPAVKRELRQLLGQTLDVAGQPEAAAATWAELHAEAADQRLPLNPISRRGGADWPALAPIPENGRGILMLWGAPGSRVERIANVLNAAGAPLLVDRFGAQPPTDPMQRYGTVEELLGGSLDPAFLVKLYRAALPARGAAEGPVFDWLLWWDNALLRALRPYLPEAFLLIPIRDPRDMLLDWLAYGSPTPYALSAPDDAARWLAQSLEQVAELHEGDLFPHRLVRLDETGEDPAAIAQLLADTLRVNLQLPAGIRLRPRMADGRWRDYQGALGEAFAALAPVARRLGYPER</sequence>
<evidence type="ECO:0000313" key="2">
    <source>
        <dbReference type="Proteomes" id="UP000061569"/>
    </source>
</evidence>
<dbReference type="OrthoDB" id="5965059at2"/>
<dbReference type="AlphaFoldDB" id="A0A0S2DQ40"/>
<dbReference type="Gene3D" id="3.40.50.300">
    <property type="entry name" value="P-loop containing nucleotide triphosphate hydrolases"/>
    <property type="match status" value="1"/>
</dbReference>
<dbReference type="InterPro" id="IPR011990">
    <property type="entry name" value="TPR-like_helical_dom_sf"/>
</dbReference>
<dbReference type="Pfam" id="PF14559">
    <property type="entry name" value="TPR_19"/>
    <property type="match status" value="2"/>
</dbReference>
<dbReference type="Gene3D" id="1.25.40.10">
    <property type="entry name" value="Tetratricopeptide repeat domain"/>
    <property type="match status" value="3"/>
</dbReference>
<dbReference type="Proteomes" id="UP000061569">
    <property type="component" value="Chromosome"/>
</dbReference>
<dbReference type="STRING" id="69.GLE_5152"/>
<dbReference type="PANTHER" id="PTHR12558">
    <property type="entry name" value="CELL DIVISION CYCLE 16,23,27"/>
    <property type="match status" value="1"/>
</dbReference>
<protein>
    <submittedName>
        <fullName evidence="1">Tetratricopeptide repeat domain protein</fullName>
    </submittedName>
</protein>
<dbReference type="PANTHER" id="PTHR12558:SF13">
    <property type="entry name" value="CELL DIVISION CYCLE PROTEIN 27 HOMOLOG"/>
    <property type="match status" value="1"/>
</dbReference>
<dbReference type="SUPFAM" id="SSF48452">
    <property type="entry name" value="TPR-like"/>
    <property type="match status" value="3"/>
</dbReference>
<dbReference type="PATRIC" id="fig|69.6.peg.5075"/>
<dbReference type="SMART" id="SM00028">
    <property type="entry name" value="TPR"/>
    <property type="match status" value="6"/>
</dbReference>
<dbReference type="KEGG" id="lez:GLE_5152"/>
<reference evidence="1 2" key="1">
    <citation type="submission" date="2015-11" db="EMBL/GenBank/DDBJ databases">
        <title>Genome sequences of Lysobacter enzymogenes strain C3 and Lysobacter antibioticus ATCC 29479.</title>
        <authorList>
            <person name="Kobayashi D.Y."/>
        </authorList>
    </citation>
    <scope>NUCLEOTIDE SEQUENCE [LARGE SCALE GENOMIC DNA]</scope>
    <source>
        <strain evidence="1 2">C3</strain>
    </source>
</reference>
<name>A0A0S2DQ40_LYSEN</name>
<proteinExistence type="predicted"/>
<accession>A0A0S2DQ40</accession>
<evidence type="ECO:0000313" key="1">
    <source>
        <dbReference type="EMBL" id="ALN60493.1"/>
    </source>
</evidence>
<dbReference type="EMBL" id="CP013140">
    <property type="protein sequence ID" value="ALN60493.1"/>
    <property type="molecule type" value="Genomic_DNA"/>
</dbReference>
<dbReference type="Pfam" id="PF13432">
    <property type="entry name" value="TPR_16"/>
    <property type="match status" value="1"/>
</dbReference>
<organism evidence="1 2">
    <name type="scientific">Lysobacter enzymogenes</name>
    <dbReference type="NCBI Taxonomy" id="69"/>
    <lineage>
        <taxon>Bacteria</taxon>
        <taxon>Pseudomonadati</taxon>
        <taxon>Pseudomonadota</taxon>
        <taxon>Gammaproteobacteria</taxon>
        <taxon>Lysobacterales</taxon>
        <taxon>Lysobacteraceae</taxon>
        <taxon>Lysobacter</taxon>
    </lineage>
</organism>
<dbReference type="InterPro" id="IPR027417">
    <property type="entry name" value="P-loop_NTPase"/>
</dbReference>